<dbReference type="InterPro" id="IPR016166">
    <property type="entry name" value="FAD-bd_PCMH"/>
</dbReference>
<dbReference type="NCBIfam" id="TIGR00179">
    <property type="entry name" value="murB"/>
    <property type="match status" value="1"/>
</dbReference>
<accession>A0A5K7S6B4</accession>
<dbReference type="KEGG" id="anf:AQPE_1232"/>
<evidence type="ECO:0000256" key="2">
    <source>
        <dbReference type="ARBA" id="ARBA00003921"/>
    </source>
</evidence>
<proteinExistence type="inferred from homology"/>
<dbReference type="SUPFAM" id="SSF56176">
    <property type="entry name" value="FAD-binding/transporter-associated domain-like"/>
    <property type="match status" value="1"/>
</dbReference>
<comment type="pathway">
    <text evidence="4 19">Cell wall biogenesis; peptidoglycan biosynthesis.</text>
</comment>
<evidence type="ECO:0000256" key="4">
    <source>
        <dbReference type="ARBA" id="ARBA00004752"/>
    </source>
</evidence>
<evidence type="ECO:0000256" key="13">
    <source>
        <dbReference type="ARBA" id="ARBA00022984"/>
    </source>
</evidence>
<dbReference type="UniPathway" id="UPA00219"/>
<keyword evidence="22" id="KW-1185">Reference proteome</keyword>
<dbReference type="NCBIfam" id="NF000755">
    <property type="entry name" value="PRK00046.1"/>
    <property type="match status" value="1"/>
</dbReference>
<dbReference type="InterPro" id="IPR036635">
    <property type="entry name" value="MurB_C_sf"/>
</dbReference>
<evidence type="ECO:0000256" key="8">
    <source>
        <dbReference type="ARBA" id="ARBA00022618"/>
    </source>
</evidence>
<keyword evidence="16 19" id="KW-0961">Cell wall biogenesis/degradation</keyword>
<evidence type="ECO:0000256" key="12">
    <source>
        <dbReference type="ARBA" id="ARBA00022960"/>
    </source>
</evidence>
<evidence type="ECO:0000256" key="18">
    <source>
        <dbReference type="ARBA" id="ARBA00048914"/>
    </source>
</evidence>
<dbReference type="GO" id="GO:0071949">
    <property type="term" value="F:FAD binding"/>
    <property type="evidence" value="ECO:0007669"/>
    <property type="project" value="InterPro"/>
</dbReference>
<dbReference type="GO" id="GO:0071555">
    <property type="term" value="P:cell wall organization"/>
    <property type="evidence" value="ECO:0007669"/>
    <property type="project" value="UniProtKB-KW"/>
</dbReference>
<dbReference type="AlphaFoldDB" id="A0A5K7S6B4"/>
<dbReference type="EC" id="1.3.1.98" evidence="5 19"/>
<evidence type="ECO:0000256" key="1">
    <source>
        <dbReference type="ARBA" id="ARBA00001974"/>
    </source>
</evidence>
<evidence type="ECO:0000313" key="21">
    <source>
        <dbReference type="EMBL" id="BBE17083.1"/>
    </source>
</evidence>
<evidence type="ECO:0000256" key="9">
    <source>
        <dbReference type="ARBA" id="ARBA00022630"/>
    </source>
</evidence>
<comment type="function">
    <text evidence="2 19">Cell wall formation.</text>
</comment>
<evidence type="ECO:0000256" key="19">
    <source>
        <dbReference type="HAMAP-Rule" id="MF_00037"/>
    </source>
</evidence>
<gene>
    <name evidence="19" type="primary">murB</name>
    <name evidence="21" type="ORF">AQPE_1232</name>
</gene>
<keyword evidence="15 19" id="KW-0131">Cell cycle</keyword>
<dbReference type="GO" id="GO:0051301">
    <property type="term" value="P:cell division"/>
    <property type="evidence" value="ECO:0007669"/>
    <property type="project" value="UniProtKB-KW"/>
</dbReference>
<protein>
    <recommendedName>
        <fullName evidence="6 19">UDP-N-acetylenolpyruvoylglucosamine reductase</fullName>
        <ecNumber evidence="5 19">1.3.1.98</ecNumber>
    </recommendedName>
    <alternativeName>
        <fullName evidence="17 19">UDP-N-acetylmuramate dehydrogenase</fullName>
    </alternativeName>
</protein>
<dbReference type="InterPro" id="IPR016169">
    <property type="entry name" value="FAD-bd_PCMH_sub2"/>
</dbReference>
<sequence length="362" mass="40731">MVRIAKVNEKGRSSVIFAKKIIPMIRSYSDYQLQKHHTFGTKAIANYYFEFTETEDLEAFLATTTHWQNLPILILGEGSNLLFVNDFQGLIINPNIPGIKIAHEDRNNIWLEVGAGVVWDDLVEYAVFNWWGGIENLSLIPGKVGAAAVQNIGAYGMEIQNRIESVTGFDLESQTEYTLDIADCQYAYRDSIFKNQLKDRFIITSVSIKLDKFPEFILNYGDLKTEAEKLGAINLRTIRKAVIGIRESKLPDPKIHGNAGSFFKNPIVETSMAEQLLTTHPNMPHYPAPDSQTKLAAGWLIEQCGWKGFRRGDAGVHEKQALVLVNYGNATGKEIYDLSEEIKQSVQEKFGVDLEREVNVIG</sequence>
<evidence type="ECO:0000256" key="16">
    <source>
        <dbReference type="ARBA" id="ARBA00023316"/>
    </source>
</evidence>
<evidence type="ECO:0000259" key="20">
    <source>
        <dbReference type="PROSITE" id="PS51387"/>
    </source>
</evidence>
<dbReference type="InterPro" id="IPR036318">
    <property type="entry name" value="FAD-bd_PCMH-like_sf"/>
</dbReference>
<evidence type="ECO:0000256" key="7">
    <source>
        <dbReference type="ARBA" id="ARBA00022490"/>
    </source>
</evidence>
<evidence type="ECO:0000256" key="11">
    <source>
        <dbReference type="ARBA" id="ARBA00022857"/>
    </source>
</evidence>
<evidence type="ECO:0000256" key="6">
    <source>
        <dbReference type="ARBA" id="ARBA00015188"/>
    </source>
</evidence>
<feature type="domain" description="FAD-binding PCMH-type" evidence="20">
    <location>
        <begin position="41"/>
        <end position="213"/>
    </location>
</feature>
<keyword evidence="12 19" id="KW-0133">Cell shape</keyword>
<name>A0A5K7S6B4_9BACT</name>
<keyword evidence="11 19" id="KW-0521">NADP</keyword>
<keyword evidence="13 19" id="KW-0573">Peptidoglycan synthesis</keyword>
<comment type="subcellular location">
    <subcellularLocation>
        <location evidence="3 19">Cytoplasm</location>
    </subcellularLocation>
</comment>
<dbReference type="InterPro" id="IPR006094">
    <property type="entry name" value="Oxid_FAD_bind_N"/>
</dbReference>
<keyword evidence="14 19" id="KW-0560">Oxidoreductase</keyword>
<feature type="active site" evidence="19">
    <location>
        <position position="189"/>
    </location>
</feature>
<dbReference type="Pfam" id="PF01565">
    <property type="entry name" value="FAD_binding_4"/>
    <property type="match status" value="1"/>
</dbReference>
<dbReference type="GO" id="GO:0008762">
    <property type="term" value="F:UDP-N-acetylmuramate dehydrogenase activity"/>
    <property type="evidence" value="ECO:0007669"/>
    <property type="project" value="UniProtKB-UniRule"/>
</dbReference>
<comment type="catalytic activity">
    <reaction evidence="18 19">
        <text>UDP-N-acetyl-alpha-D-muramate + NADP(+) = UDP-N-acetyl-3-O-(1-carboxyvinyl)-alpha-D-glucosamine + NADPH + H(+)</text>
        <dbReference type="Rhea" id="RHEA:12248"/>
        <dbReference type="ChEBI" id="CHEBI:15378"/>
        <dbReference type="ChEBI" id="CHEBI:57783"/>
        <dbReference type="ChEBI" id="CHEBI:58349"/>
        <dbReference type="ChEBI" id="CHEBI:68483"/>
        <dbReference type="ChEBI" id="CHEBI:70757"/>
        <dbReference type="EC" id="1.3.1.98"/>
    </reaction>
</comment>
<dbReference type="Gene3D" id="3.30.465.10">
    <property type="match status" value="1"/>
</dbReference>
<feature type="active site" evidence="19">
    <location>
        <position position="357"/>
    </location>
</feature>
<dbReference type="PANTHER" id="PTHR21071:SF4">
    <property type="entry name" value="UDP-N-ACETYLENOLPYRUVOYLGLUCOSAMINE REDUCTASE"/>
    <property type="match status" value="1"/>
</dbReference>
<dbReference type="Proteomes" id="UP001193389">
    <property type="component" value="Chromosome"/>
</dbReference>
<evidence type="ECO:0000313" key="22">
    <source>
        <dbReference type="Proteomes" id="UP001193389"/>
    </source>
</evidence>
<dbReference type="HAMAP" id="MF_00037">
    <property type="entry name" value="MurB"/>
    <property type="match status" value="1"/>
</dbReference>
<keyword evidence="7 19" id="KW-0963">Cytoplasm</keyword>
<dbReference type="InterPro" id="IPR011601">
    <property type="entry name" value="MurB_C"/>
</dbReference>
<keyword evidence="9 19" id="KW-0285">Flavoprotein</keyword>
<evidence type="ECO:0000256" key="17">
    <source>
        <dbReference type="ARBA" id="ARBA00031026"/>
    </source>
</evidence>
<evidence type="ECO:0000256" key="10">
    <source>
        <dbReference type="ARBA" id="ARBA00022827"/>
    </source>
</evidence>
<dbReference type="GO" id="GO:0008360">
    <property type="term" value="P:regulation of cell shape"/>
    <property type="evidence" value="ECO:0007669"/>
    <property type="project" value="UniProtKB-KW"/>
</dbReference>
<organism evidence="21 22">
    <name type="scientific">Aquipluma nitroreducens</name>
    <dbReference type="NCBI Taxonomy" id="2010828"/>
    <lineage>
        <taxon>Bacteria</taxon>
        <taxon>Pseudomonadati</taxon>
        <taxon>Bacteroidota</taxon>
        <taxon>Bacteroidia</taxon>
        <taxon>Marinilabiliales</taxon>
        <taxon>Prolixibacteraceae</taxon>
        <taxon>Aquipluma</taxon>
    </lineage>
</organism>
<keyword evidence="8 19" id="KW-0132">Cell division</keyword>
<dbReference type="SUPFAM" id="SSF56194">
    <property type="entry name" value="Uridine diphospho-N-Acetylenolpyruvylglucosamine reductase, MurB, C-terminal domain"/>
    <property type="match status" value="1"/>
</dbReference>
<dbReference type="InterPro" id="IPR016167">
    <property type="entry name" value="FAD-bd_PCMH_sub1"/>
</dbReference>
<comment type="cofactor">
    <cofactor evidence="1 19">
        <name>FAD</name>
        <dbReference type="ChEBI" id="CHEBI:57692"/>
    </cofactor>
</comment>
<dbReference type="Gene3D" id="3.30.43.10">
    <property type="entry name" value="Uridine Diphospho-n-acetylenolpyruvylglucosamine Reductase, domain 2"/>
    <property type="match status" value="1"/>
</dbReference>
<dbReference type="Pfam" id="PF02873">
    <property type="entry name" value="MurB_C"/>
    <property type="match status" value="1"/>
</dbReference>
<dbReference type="PROSITE" id="PS51387">
    <property type="entry name" value="FAD_PCMH"/>
    <property type="match status" value="1"/>
</dbReference>
<feature type="active site" description="Proton donor" evidence="19">
    <location>
        <position position="261"/>
    </location>
</feature>
<evidence type="ECO:0000256" key="5">
    <source>
        <dbReference type="ARBA" id="ARBA00012518"/>
    </source>
</evidence>
<evidence type="ECO:0000256" key="14">
    <source>
        <dbReference type="ARBA" id="ARBA00023002"/>
    </source>
</evidence>
<dbReference type="Gene3D" id="3.90.78.10">
    <property type="entry name" value="UDP-N-acetylenolpyruvoylglucosamine reductase, C-terminal domain"/>
    <property type="match status" value="1"/>
</dbReference>
<comment type="similarity">
    <text evidence="19">Belongs to the MurB family.</text>
</comment>
<evidence type="ECO:0000256" key="15">
    <source>
        <dbReference type="ARBA" id="ARBA00023306"/>
    </source>
</evidence>
<dbReference type="PANTHER" id="PTHR21071">
    <property type="entry name" value="UDP-N-ACETYLENOLPYRUVOYLGLUCOSAMINE REDUCTASE"/>
    <property type="match status" value="1"/>
</dbReference>
<reference evidence="21" key="1">
    <citation type="journal article" date="2020" name="Int. J. Syst. Evol. Microbiol.">
        <title>Aquipluma nitroreducens gen. nov. sp. nov., a novel facultatively anaerobic bacterium isolated from a freshwater lake.</title>
        <authorList>
            <person name="Watanabe M."/>
            <person name="Kojima H."/>
            <person name="Fukui M."/>
        </authorList>
    </citation>
    <scope>NUCLEOTIDE SEQUENCE</scope>
    <source>
        <strain evidence="21">MeG22</strain>
    </source>
</reference>
<dbReference type="EMBL" id="AP018694">
    <property type="protein sequence ID" value="BBE17083.1"/>
    <property type="molecule type" value="Genomic_DNA"/>
</dbReference>
<dbReference type="GO" id="GO:0009252">
    <property type="term" value="P:peptidoglycan biosynthetic process"/>
    <property type="evidence" value="ECO:0007669"/>
    <property type="project" value="UniProtKB-UniRule"/>
</dbReference>
<dbReference type="InterPro" id="IPR003170">
    <property type="entry name" value="MurB"/>
</dbReference>
<evidence type="ECO:0000256" key="3">
    <source>
        <dbReference type="ARBA" id="ARBA00004496"/>
    </source>
</evidence>
<keyword evidence="10 19" id="KW-0274">FAD</keyword>
<dbReference type="GO" id="GO:0005829">
    <property type="term" value="C:cytosol"/>
    <property type="evidence" value="ECO:0007669"/>
    <property type="project" value="TreeGrafter"/>
</dbReference>